<dbReference type="CDD" id="cd23338">
    <property type="entry name" value="beta-trefoil_FSCN_FRG1"/>
    <property type="match status" value="1"/>
</dbReference>
<evidence type="ECO:0000313" key="6">
    <source>
        <dbReference type="WBParaSite" id="ACRNAN_scaffold4336.g30523.t1"/>
    </source>
</evidence>
<dbReference type="Pfam" id="PF06229">
    <property type="entry name" value="FRG1"/>
    <property type="match status" value="1"/>
</dbReference>
<feature type="region of interest" description="Disordered" evidence="4">
    <location>
        <begin position="24"/>
        <end position="47"/>
    </location>
</feature>
<dbReference type="GO" id="GO:0005730">
    <property type="term" value="C:nucleolus"/>
    <property type="evidence" value="ECO:0007669"/>
    <property type="project" value="UniProtKB-SubCell"/>
</dbReference>
<evidence type="ECO:0000313" key="5">
    <source>
        <dbReference type="Proteomes" id="UP000887540"/>
    </source>
</evidence>
<dbReference type="AlphaFoldDB" id="A0A914DWY5"/>
<dbReference type="InterPro" id="IPR010414">
    <property type="entry name" value="FRG1"/>
</dbReference>
<dbReference type="GO" id="GO:0055120">
    <property type="term" value="C:striated muscle dense body"/>
    <property type="evidence" value="ECO:0007669"/>
    <property type="project" value="TreeGrafter"/>
</dbReference>
<accession>A0A914DWY5</accession>
<dbReference type="PANTHER" id="PTHR12928">
    <property type="entry name" value="FRG1 PROTEIN"/>
    <property type="match status" value="1"/>
</dbReference>
<organism evidence="5 6">
    <name type="scientific">Acrobeloides nanus</name>
    <dbReference type="NCBI Taxonomy" id="290746"/>
    <lineage>
        <taxon>Eukaryota</taxon>
        <taxon>Metazoa</taxon>
        <taxon>Ecdysozoa</taxon>
        <taxon>Nematoda</taxon>
        <taxon>Chromadorea</taxon>
        <taxon>Rhabditida</taxon>
        <taxon>Tylenchina</taxon>
        <taxon>Cephalobomorpha</taxon>
        <taxon>Cephaloboidea</taxon>
        <taxon>Cephalobidae</taxon>
        <taxon>Acrobeloides</taxon>
    </lineage>
</organism>
<dbReference type="SUPFAM" id="SSF50405">
    <property type="entry name" value="Actin-crosslinking proteins"/>
    <property type="match status" value="1"/>
</dbReference>
<dbReference type="Gene3D" id="2.80.10.50">
    <property type="match status" value="1"/>
</dbReference>
<proteinExistence type="inferred from homology"/>
<evidence type="ECO:0000256" key="1">
    <source>
        <dbReference type="ARBA" id="ARBA00004604"/>
    </source>
</evidence>
<dbReference type="WBParaSite" id="ACRNAN_scaffold4336.g30523.t1">
    <property type="protein sequence ID" value="ACRNAN_scaffold4336.g30523.t1"/>
    <property type="gene ID" value="ACRNAN_scaffold4336.g30523"/>
</dbReference>
<evidence type="ECO:0000256" key="2">
    <source>
        <dbReference type="ARBA" id="ARBA00010878"/>
    </source>
</evidence>
<name>A0A914DWY5_9BILA</name>
<comment type="similarity">
    <text evidence="2">Belongs to the FRG1 family.</text>
</comment>
<reference evidence="6" key="1">
    <citation type="submission" date="2022-11" db="UniProtKB">
        <authorList>
            <consortium name="WormBaseParasite"/>
        </authorList>
    </citation>
    <scope>IDENTIFICATION</scope>
</reference>
<keyword evidence="5" id="KW-1185">Reference proteome</keyword>
<evidence type="ECO:0000256" key="4">
    <source>
        <dbReference type="SAM" id="MobiDB-lite"/>
    </source>
</evidence>
<dbReference type="InterPro" id="IPR008999">
    <property type="entry name" value="Actin-crosslinking"/>
</dbReference>
<dbReference type="PANTHER" id="PTHR12928:SF0">
    <property type="entry name" value="FSHD REGION GENE 1"/>
    <property type="match status" value="1"/>
</dbReference>
<sequence>MSNEYGSVKKGVLKLKGNKTLFKADRKTVKKETKQKSTDPDKEEHGGWWRMSEESDLKGGIDISIESVAHPRAYIAALDNGKFILGAPHFNPGEPPNPEEIFTLIKTPDDPKMSFKTGYGKFIGVDAQGQLIATADAIGARERFEAVFQEGKSAMQSSSSGLFLSFNMDREGYVYVSSKKATESEMLNFRTNSEKTGPVDWRSAEDKKSAGDCETAYIKKFIHSKVDTKNRMLSYDPKDKEAVRLAQEKGTLHETLLDRRAKLKSDKYC</sequence>
<keyword evidence="3" id="KW-0539">Nucleus</keyword>
<dbReference type="Proteomes" id="UP000887540">
    <property type="component" value="Unplaced"/>
</dbReference>
<evidence type="ECO:0000256" key="3">
    <source>
        <dbReference type="ARBA" id="ARBA00023242"/>
    </source>
</evidence>
<dbReference type="GO" id="GO:0051015">
    <property type="term" value="F:actin filament binding"/>
    <property type="evidence" value="ECO:0007669"/>
    <property type="project" value="TreeGrafter"/>
</dbReference>
<dbReference type="GO" id="GO:0071013">
    <property type="term" value="C:catalytic step 2 spliceosome"/>
    <property type="evidence" value="ECO:0007669"/>
    <property type="project" value="TreeGrafter"/>
</dbReference>
<comment type="subcellular location">
    <subcellularLocation>
        <location evidence="1">Nucleus</location>
        <location evidence="1">Nucleolus</location>
    </subcellularLocation>
</comment>
<protein>
    <submittedName>
        <fullName evidence="6">Actin-bundling protein</fullName>
    </submittedName>
</protein>